<dbReference type="PROSITE" id="PS51998">
    <property type="entry name" value="DEK_C"/>
    <property type="match status" value="1"/>
</dbReference>
<comment type="function">
    <text evidence="7">Involved in chromatin organization.</text>
</comment>
<proteinExistence type="predicted"/>
<dbReference type="SUPFAM" id="SSF109715">
    <property type="entry name" value="DEK C-terminal domain"/>
    <property type="match status" value="1"/>
</dbReference>
<keyword evidence="6" id="KW-0539">Nucleus</keyword>
<dbReference type="EMBL" id="JAYKXH010000009">
    <property type="protein sequence ID" value="KAK7158093.1"/>
    <property type="molecule type" value="Genomic_DNA"/>
</dbReference>
<dbReference type="Proteomes" id="UP001364617">
    <property type="component" value="Unassembled WGS sequence"/>
</dbReference>
<dbReference type="FunFam" id="1.10.10.60:FF:000148">
    <property type="entry name" value="Dek, isoform B"/>
    <property type="match status" value="1"/>
</dbReference>
<organism evidence="12 13">
    <name type="scientific">Phoxinus phoxinus</name>
    <name type="common">Eurasian minnow</name>
    <dbReference type="NCBI Taxonomy" id="58324"/>
    <lineage>
        <taxon>Eukaryota</taxon>
        <taxon>Metazoa</taxon>
        <taxon>Chordata</taxon>
        <taxon>Craniata</taxon>
        <taxon>Vertebrata</taxon>
        <taxon>Euteleostomi</taxon>
        <taxon>Actinopterygii</taxon>
        <taxon>Neopterygii</taxon>
        <taxon>Teleostei</taxon>
        <taxon>Ostariophysi</taxon>
        <taxon>Cypriniformes</taxon>
        <taxon>Leuciscidae</taxon>
        <taxon>Phoxininae</taxon>
        <taxon>Phoxinus</taxon>
    </lineage>
</organism>
<comment type="caution">
    <text evidence="12">The sequence shown here is derived from an EMBL/GenBank/DDBJ whole genome shotgun (WGS) entry which is preliminary data.</text>
</comment>
<dbReference type="InterPro" id="IPR014876">
    <property type="entry name" value="DEK_C"/>
</dbReference>
<evidence type="ECO:0000313" key="13">
    <source>
        <dbReference type="Proteomes" id="UP001364617"/>
    </source>
</evidence>
<dbReference type="AlphaFoldDB" id="A0AAN9H7N0"/>
<evidence type="ECO:0000313" key="12">
    <source>
        <dbReference type="EMBL" id="KAK7158093.1"/>
    </source>
</evidence>
<feature type="compositionally biased region" description="Basic residues" evidence="10">
    <location>
        <begin position="334"/>
        <end position="350"/>
    </location>
</feature>
<reference evidence="12 13" key="1">
    <citation type="submission" date="2024-02" db="EMBL/GenBank/DDBJ databases">
        <title>Chromosome-level genome assembly of the Eurasian Minnow (Phoxinus phoxinus).</title>
        <authorList>
            <person name="Oriowo T.O."/>
            <person name="Martin S."/>
            <person name="Stange M."/>
            <person name="Chrysostomakis Y."/>
            <person name="Brown T."/>
            <person name="Winkler S."/>
            <person name="Kukowka S."/>
            <person name="Myers E.W."/>
            <person name="Bohne A."/>
        </authorList>
    </citation>
    <scope>NUCLEOTIDE SEQUENCE [LARGE SCALE GENOMIC DNA]</scope>
    <source>
        <strain evidence="12">ZFMK-TIS-60720</strain>
        <tissue evidence="12">Whole Organism</tissue>
    </source>
</reference>
<evidence type="ECO:0000256" key="7">
    <source>
        <dbReference type="ARBA" id="ARBA00056057"/>
    </source>
</evidence>
<dbReference type="PANTHER" id="PTHR13468:SF1">
    <property type="entry name" value="PROTEIN DEK"/>
    <property type="match status" value="1"/>
</dbReference>
<protein>
    <recommendedName>
        <fullName evidence="9">Protein DEK</fullName>
    </recommendedName>
</protein>
<feature type="compositionally biased region" description="Basic and acidic residues" evidence="10">
    <location>
        <begin position="217"/>
        <end position="226"/>
    </location>
</feature>
<keyword evidence="13" id="KW-1185">Reference proteome</keyword>
<dbReference type="Gene3D" id="1.10.10.60">
    <property type="entry name" value="Homeodomain-like"/>
    <property type="match status" value="1"/>
</dbReference>
<dbReference type="GO" id="GO:2000779">
    <property type="term" value="P:regulation of double-strand break repair"/>
    <property type="evidence" value="ECO:0007669"/>
    <property type="project" value="TreeGrafter"/>
</dbReference>
<evidence type="ECO:0000256" key="2">
    <source>
        <dbReference type="ARBA" id="ARBA00022553"/>
    </source>
</evidence>
<keyword evidence="2" id="KW-0597">Phosphoprotein</keyword>
<keyword evidence="5" id="KW-0238">DNA-binding</keyword>
<evidence type="ECO:0000256" key="3">
    <source>
        <dbReference type="ARBA" id="ARBA00022765"/>
    </source>
</evidence>
<accession>A0AAN9H7N0</accession>
<evidence type="ECO:0000256" key="9">
    <source>
        <dbReference type="ARBA" id="ARBA00074520"/>
    </source>
</evidence>
<dbReference type="GO" id="GO:0005634">
    <property type="term" value="C:nucleus"/>
    <property type="evidence" value="ECO:0007669"/>
    <property type="project" value="UniProtKB-SubCell"/>
</dbReference>
<name>A0AAN9H7N0_9TELE</name>
<feature type="compositionally biased region" description="Basic and acidic residues" evidence="10">
    <location>
        <begin position="305"/>
        <end position="316"/>
    </location>
</feature>
<gene>
    <name evidence="12" type="ORF">R3I93_009328</name>
</gene>
<dbReference type="GO" id="GO:0003677">
    <property type="term" value="F:DNA binding"/>
    <property type="evidence" value="ECO:0007669"/>
    <property type="project" value="UniProtKB-KW"/>
</dbReference>
<feature type="domain" description="DEK-C" evidence="11">
    <location>
        <begin position="474"/>
        <end position="530"/>
    </location>
</feature>
<evidence type="ECO:0000256" key="4">
    <source>
        <dbReference type="ARBA" id="ARBA00022853"/>
    </source>
</evidence>
<feature type="region of interest" description="Disordered" evidence="10">
    <location>
        <begin position="203"/>
        <end position="478"/>
    </location>
</feature>
<feature type="compositionally biased region" description="Basic residues" evidence="10">
    <location>
        <begin position="375"/>
        <end position="391"/>
    </location>
</feature>
<feature type="compositionally biased region" description="Acidic residues" evidence="10">
    <location>
        <begin position="249"/>
        <end position="262"/>
    </location>
</feature>
<comment type="subcellular location">
    <subcellularLocation>
        <location evidence="1">Nucleus</location>
    </subcellularLocation>
</comment>
<keyword evidence="4" id="KW-0156">Chromatin regulator</keyword>
<keyword evidence="3" id="KW-0013">ADP-ribosylation</keyword>
<evidence type="ECO:0000256" key="8">
    <source>
        <dbReference type="ARBA" id="ARBA00064832"/>
    </source>
</evidence>
<evidence type="ECO:0000256" key="1">
    <source>
        <dbReference type="ARBA" id="ARBA00004123"/>
    </source>
</evidence>
<sequence>MSEEIVVVKTEDLPDPFLEVNSIKVEEEEDDKKKKKRKKSPSEDAGQDEEEKPKPKSKSKPRVKLFEPEILEGKREKKIIQRLDLMGRQKEKLKIESTGRGDKLGDIARINHSIGKLKVPLLKPLHNIVYDRPGTASALRKNLRLFNGFPFGPDSDRYNKKVEKVKKLQKGLLKTICQTLDLERTGTQIVLSERIMRFLVQPTNSGKPVLKKKKKTTKDTKREKSSSKSKKPQKKVESGKSKPIVSDSSSDDDDDDDEEEDSKENSKGTEKSATASQRIKDNEDKSFDEVKDYHCPIEDSDEEEKSPPQKKSDQKSDQTTSDDSDRDVHEDKTVKKKSPQKKKSSTMKSTKKSDKKSDQISSDDSDQDVHEDKTVKKKSPQKKKSSTMKSTKKSDKKSDQTSSDDSDQDVHEDKTVKKTIKKPAVKRKAPAKPVPKTKKADSSSNRRKKMASKIKDESESSDDDQPLIKMLKKPPTDDQLKEAIQDLLKDANLEEVTMKQITRQVYDKYPDFDLTSRKEFIRVTVKSLIS</sequence>
<evidence type="ECO:0000256" key="5">
    <source>
        <dbReference type="ARBA" id="ARBA00023125"/>
    </source>
</evidence>
<feature type="compositionally biased region" description="Basic residues" evidence="10">
    <location>
        <begin position="417"/>
        <end position="430"/>
    </location>
</feature>
<dbReference type="InterPro" id="IPR044198">
    <property type="entry name" value="DEK"/>
</dbReference>
<feature type="compositionally biased region" description="Basic and acidic residues" evidence="10">
    <location>
        <begin position="278"/>
        <end position="297"/>
    </location>
</feature>
<dbReference type="GO" id="GO:0006325">
    <property type="term" value="P:chromatin organization"/>
    <property type="evidence" value="ECO:0007669"/>
    <property type="project" value="UniProtKB-KW"/>
</dbReference>
<feature type="region of interest" description="Disordered" evidence="10">
    <location>
        <begin position="18"/>
        <end position="67"/>
    </location>
</feature>
<comment type="subunit">
    <text evidence="8">Found in a mRNA splicing-dependent exon junction complex (EJC) with DEK, RBM8A, RNPS1, SRRM1 and ALYREF/THOC4. Interacts with histones H2A, H2B, H3, H4, acetylated histone H4, non-phosphorylated DAXX and HDAC2. Component of the B-WICH complex, at least composed of SMARCA5/SNF2H, BAZ1B/WSTF, SF3B1, DEK, MYO1C, ERCC6, MYBBP1A and DDX21. Binds DNA.</text>
</comment>
<evidence type="ECO:0000256" key="10">
    <source>
        <dbReference type="SAM" id="MobiDB-lite"/>
    </source>
</evidence>
<dbReference type="PANTHER" id="PTHR13468">
    <property type="entry name" value="DEK PROTEIN"/>
    <property type="match status" value="1"/>
</dbReference>
<dbReference type="Pfam" id="PF08766">
    <property type="entry name" value="DEK_C"/>
    <property type="match status" value="1"/>
</dbReference>
<dbReference type="GO" id="GO:0042393">
    <property type="term" value="F:histone binding"/>
    <property type="evidence" value="ECO:0007669"/>
    <property type="project" value="TreeGrafter"/>
</dbReference>
<evidence type="ECO:0000256" key="6">
    <source>
        <dbReference type="ARBA" id="ARBA00023242"/>
    </source>
</evidence>
<evidence type="ECO:0000259" key="11">
    <source>
        <dbReference type="PROSITE" id="PS51998"/>
    </source>
</evidence>